<organism evidence="2 3">
    <name type="scientific">Solanum verrucosum</name>
    <dbReference type="NCBI Taxonomy" id="315347"/>
    <lineage>
        <taxon>Eukaryota</taxon>
        <taxon>Viridiplantae</taxon>
        <taxon>Streptophyta</taxon>
        <taxon>Embryophyta</taxon>
        <taxon>Tracheophyta</taxon>
        <taxon>Spermatophyta</taxon>
        <taxon>Magnoliopsida</taxon>
        <taxon>eudicotyledons</taxon>
        <taxon>Gunneridae</taxon>
        <taxon>Pentapetalae</taxon>
        <taxon>asterids</taxon>
        <taxon>lamiids</taxon>
        <taxon>Solanales</taxon>
        <taxon>Solanaceae</taxon>
        <taxon>Solanoideae</taxon>
        <taxon>Solaneae</taxon>
        <taxon>Solanum</taxon>
    </lineage>
</organism>
<reference evidence="2" key="1">
    <citation type="submission" date="2023-08" db="EMBL/GenBank/DDBJ databases">
        <title>A de novo genome assembly of Solanum verrucosum Schlechtendal, a Mexican diploid species geographically isolated from the other diploid A-genome species in potato relatives.</title>
        <authorList>
            <person name="Hosaka K."/>
        </authorList>
    </citation>
    <scope>NUCLEOTIDE SEQUENCE</scope>
    <source>
        <tissue evidence="2">Young leaves</tissue>
    </source>
</reference>
<name>A0AAF0UUA1_SOLVR</name>
<evidence type="ECO:0000313" key="2">
    <source>
        <dbReference type="EMBL" id="WMV51478.1"/>
    </source>
</evidence>
<gene>
    <name evidence="2" type="ORF">MTR67_044863</name>
</gene>
<sequence>MRFGKKGKLSPCYMGPYQIMRRIGKAAYELDFPNNLASVHLIFHVSLLKKCVRDLTTIVPLGRRDTGKLAAKSCNTLMIPNVHLTKDYGVPFDDPE</sequence>
<dbReference type="InterPro" id="IPR056924">
    <property type="entry name" value="SH3_Tf2-1"/>
</dbReference>
<dbReference type="EMBL" id="CP133621">
    <property type="protein sequence ID" value="WMV51478.1"/>
    <property type="molecule type" value="Genomic_DNA"/>
</dbReference>
<dbReference type="AlphaFoldDB" id="A0AAF0UUA1"/>
<dbReference type="PANTHER" id="PTHR46148">
    <property type="entry name" value="CHROMO DOMAIN-CONTAINING PROTEIN"/>
    <property type="match status" value="1"/>
</dbReference>
<dbReference type="Pfam" id="PF24626">
    <property type="entry name" value="SH3_Tf2-1"/>
    <property type="match status" value="1"/>
</dbReference>
<feature type="domain" description="Tf2-1-like SH3-like" evidence="1">
    <location>
        <begin position="3"/>
        <end position="52"/>
    </location>
</feature>
<evidence type="ECO:0000313" key="3">
    <source>
        <dbReference type="Proteomes" id="UP001234989"/>
    </source>
</evidence>
<proteinExistence type="predicted"/>
<keyword evidence="3" id="KW-1185">Reference proteome</keyword>
<protein>
    <recommendedName>
        <fullName evidence="1">Tf2-1-like SH3-like domain-containing protein</fullName>
    </recommendedName>
</protein>
<dbReference type="PANTHER" id="PTHR46148:SF58">
    <property type="entry name" value="RETROTRANSPOSON PROTEIN"/>
    <property type="match status" value="1"/>
</dbReference>
<accession>A0AAF0UUA1</accession>
<evidence type="ECO:0000259" key="1">
    <source>
        <dbReference type="Pfam" id="PF24626"/>
    </source>
</evidence>
<dbReference type="Proteomes" id="UP001234989">
    <property type="component" value="Chromosome 10"/>
</dbReference>